<name>A0A939C0H3_9ACTN</name>
<evidence type="ECO:0000313" key="4">
    <source>
        <dbReference type="Proteomes" id="UP000663792"/>
    </source>
</evidence>
<evidence type="ECO:0000256" key="2">
    <source>
        <dbReference type="SAM" id="Phobius"/>
    </source>
</evidence>
<feature type="transmembrane region" description="Helical" evidence="2">
    <location>
        <begin position="220"/>
        <end position="247"/>
    </location>
</feature>
<dbReference type="AlphaFoldDB" id="A0A939C0H3"/>
<dbReference type="Proteomes" id="UP000663792">
    <property type="component" value="Unassembled WGS sequence"/>
</dbReference>
<organism evidence="3 4">
    <name type="scientific">Nakamurella leprariae</name>
    <dbReference type="NCBI Taxonomy" id="2803911"/>
    <lineage>
        <taxon>Bacteria</taxon>
        <taxon>Bacillati</taxon>
        <taxon>Actinomycetota</taxon>
        <taxon>Actinomycetes</taxon>
        <taxon>Nakamurellales</taxon>
        <taxon>Nakamurellaceae</taxon>
        <taxon>Nakamurella</taxon>
    </lineage>
</organism>
<feature type="transmembrane region" description="Helical" evidence="2">
    <location>
        <begin position="64"/>
        <end position="87"/>
    </location>
</feature>
<dbReference type="RefSeq" id="WP_205259106.1">
    <property type="nucleotide sequence ID" value="NZ_JAERWK010000003.1"/>
</dbReference>
<dbReference type="EMBL" id="JAERWK010000003">
    <property type="protein sequence ID" value="MBM9466152.1"/>
    <property type="molecule type" value="Genomic_DNA"/>
</dbReference>
<proteinExistence type="predicted"/>
<keyword evidence="2" id="KW-0472">Membrane</keyword>
<evidence type="ECO:0000313" key="3">
    <source>
        <dbReference type="EMBL" id="MBM9466152.1"/>
    </source>
</evidence>
<feature type="region of interest" description="Disordered" evidence="1">
    <location>
        <begin position="1"/>
        <end position="30"/>
    </location>
</feature>
<keyword evidence="4" id="KW-1185">Reference proteome</keyword>
<protein>
    <submittedName>
        <fullName evidence="3">Uncharacterized protein</fullName>
    </submittedName>
</protein>
<evidence type="ECO:0000256" key="1">
    <source>
        <dbReference type="SAM" id="MobiDB-lite"/>
    </source>
</evidence>
<accession>A0A939C0H3</accession>
<reference evidence="3" key="1">
    <citation type="submission" date="2021-01" db="EMBL/GenBank/DDBJ databases">
        <title>YIM 132084 draft genome.</title>
        <authorList>
            <person name="An D."/>
        </authorList>
    </citation>
    <scope>NUCLEOTIDE SEQUENCE</scope>
    <source>
        <strain evidence="3">YIM 132084</strain>
    </source>
</reference>
<sequence>MTDRPDPSRPAAGGLSGDHTPEAGLEIPGAPPRSRIGRAVDAVAAGRDRSAEALARVLAPTVRLAGRALAGLVLVHLVLLIGLLVVAALPGGFGWFALLLAGPALVPVLALVGQRRQLVRRSGDAAALRADLIALTSGARLWRELRGNLQLAATAATSDATTDVPSTVTPEPSGGGRVGAVRAWRLLRGLWTGVGAGTALLEAFAERPALAPLLPGRLRLLGLTVVVTAIVAGVLLVADVLGLLAVLSSAVL</sequence>
<keyword evidence="2" id="KW-0812">Transmembrane</keyword>
<feature type="transmembrane region" description="Helical" evidence="2">
    <location>
        <begin position="93"/>
        <end position="112"/>
    </location>
</feature>
<keyword evidence="2" id="KW-1133">Transmembrane helix</keyword>
<gene>
    <name evidence="3" type="ORF">JL106_02510</name>
</gene>
<comment type="caution">
    <text evidence="3">The sequence shown here is derived from an EMBL/GenBank/DDBJ whole genome shotgun (WGS) entry which is preliminary data.</text>
</comment>